<dbReference type="Proteomes" id="UP000662373">
    <property type="component" value="Unassembled WGS sequence"/>
</dbReference>
<evidence type="ECO:0000313" key="4">
    <source>
        <dbReference type="Proteomes" id="UP000662373"/>
    </source>
</evidence>
<sequence length="736" mass="83964">MYYIQSAPQIEQTNYLPLILWSIYLIGVVLFSFRFFVNLRTILHKIKANPKHRYLEYTNVLLQDLVVPHTFLSYIFLNRTEYEHHLIPDEVLLHEQTHAKQKHAIDIIILEILQIVFWFNPLLYYIKKDIKLNHEFLADQAVLQKGINSAQYKKTLLAFSSNATEPRFTNSINYSLIKKRFTVMNTHTSKRKIWLRSSLLLPLLALTLYGFSEKMEVVKPLSNQTLSTDTIRDIIIFIDESNALKLNGVPVQLNDLKTEINKLNPQLTKEQKNLFLEATINYENSGSESFIERITSILIESDIYSHRSRLINDSIHSGFGMHQSKNQYIGKTIAEANTIYENQTMVLSPLNGLSSPWQSAIELQELQNGDSKPVKTELIKEYNAIAKNINSQAEGNATANMKDINRLMHIYHSMSKKQRQLSEPFPQFGHLQAANTQQKATPEEVAEYNKLAKQINSQPPNKTVIRLKDVKRLRVLYDKMSAEQKANAEPMPNFPPPPPPVAAGSTIKRMPLPAPPPPNATAEQLKAYEKAIKDYKAEQNYTYKHKTKEGKEVEVLVIQDTDDLLPPPPPPPVSPLAYASTMVKKNAQFFYEGNPISSDEALAILRKDQSLNISTTYTDANQAKVNITKDPIKTKNSNSNEVTSGKNFAIHSAVTNLVVDADTLEELKSFDFDGLRKIFSENQPDTMISVEFNYNKPVSLNESIINKFRYTMSCKSSDLDENILKFKRVLSKLESI</sequence>
<name>A0A934NI18_9FLAO</name>
<dbReference type="PANTHER" id="PTHR34978">
    <property type="entry name" value="POSSIBLE SENSOR-TRANSDUCER PROTEIN BLAR"/>
    <property type="match status" value="1"/>
</dbReference>
<dbReference type="InterPro" id="IPR008756">
    <property type="entry name" value="Peptidase_M56"/>
</dbReference>
<dbReference type="PANTHER" id="PTHR34978:SF3">
    <property type="entry name" value="SLR0241 PROTEIN"/>
    <property type="match status" value="1"/>
</dbReference>
<feature type="transmembrane region" description="Helical" evidence="1">
    <location>
        <begin position="15"/>
        <end position="37"/>
    </location>
</feature>
<feature type="domain" description="Peptidase M56" evidence="2">
    <location>
        <begin position="91"/>
        <end position="180"/>
    </location>
</feature>
<keyword evidence="1" id="KW-0812">Transmembrane</keyword>
<dbReference type="Pfam" id="PF05569">
    <property type="entry name" value="Peptidase_M56"/>
    <property type="match status" value="1"/>
</dbReference>
<proteinExistence type="predicted"/>
<feature type="transmembrane region" description="Helical" evidence="1">
    <location>
        <begin position="107"/>
        <end position="126"/>
    </location>
</feature>
<reference evidence="3 4" key="1">
    <citation type="submission" date="2020-09" db="EMBL/GenBank/DDBJ databases">
        <title>Draft genome of Gelidibacter salicanalis PAMC21136.</title>
        <authorList>
            <person name="Park H."/>
        </authorList>
    </citation>
    <scope>NUCLEOTIDE SEQUENCE [LARGE SCALE GENOMIC DNA]</scope>
    <source>
        <strain evidence="3 4">PAMC21136</strain>
    </source>
</reference>
<dbReference type="AlphaFoldDB" id="A0A934NI18"/>
<evidence type="ECO:0000313" key="3">
    <source>
        <dbReference type="EMBL" id="MBJ7881521.1"/>
    </source>
</evidence>
<keyword evidence="1" id="KW-1133">Transmembrane helix</keyword>
<evidence type="ECO:0000259" key="2">
    <source>
        <dbReference type="Pfam" id="PF05569"/>
    </source>
</evidence>
<dbReference type="CDD" id="cd07341">
    <property type="entry name" value="M56_BlaR1_MecR1_like"/>
    <property type="match status" value="1"/>
</dbReference>
<dbReference type="InterPro" id="IPR052173">
    <property type="entry name" value="Beta-lactam_resp_regulator"/>
</dbReference>
<dbReference type="EMBL" id="JAEHJZ010000032">
    <property type="protein sequence ID" value="MBJ7881521.1"/>
    <property type="molecule type" value="Genomic_DNA"/>
</dbReference>
<protein>
    <submittedName>
        <fullName evidence="3">M56 family metallopeptidase</fullName>
    </submittedName>
</protein>
<accession>A0A934NI18</accession>
<gene>
    <name evidence="3" type="ORF">JEM65_12820</name>
</gene>
<organism evidence="3 4">
    <name type="scientific">Gelidibacter salicanalis</name>
    <dbReference type="NCBI Taxonomy" id="291193"/>
    <lineage>
        <taxon>Bacteria</taxon>
        <taxon>Pseudomonadati</taxon>
        <taxon>Bacteroidota</taxon>
        <taxon>Flavobacteriia</taxon>
        <taxon>Flavobacteriales</taxon>
        <taxon>Flavobacteriaceae</taxon>
        <taxon>Gelidibacter</taxon>
    </lineage>
</organism>
<keyword evidence="1" id="KW-0472">Membrane</keyword>
<dbReference type="RefSeq" id="WP_199600136.1">
    <property type="nucleotide sequence ID" value="NZ_JAEHJZ010000032.1"/>
</dbReference>
<comment type="caution">
    <text evidence="3">The sequence shown here is derived from an EMBL/GenBank/DDBJ whole genome shotgun (WGS) entry which is preliminary data.</text>
</comment>
<evidence type="ECO:0000256" key="1">
    <source>
        <dbReference type="SAM" id="Phobius"/>
    </source>
</evidence>
<keyword evidence="4" id="KW-1185">Reference proteome</keyword>